<gene>
    <name evidence="2" type="primary">21</name>
    <name evidence="2" type="ORF">SEA_MARGARETKALI_21</name>
</gene>
<dbReference type="KEGG" id="vg:77925051"/>
<feature type="transmembrane region" description="Helical" evidence="1">
    <location>
        <begin position="111"/>
        <end position="131"/>
    </location>
</feature>
<feature type="transmembrane region" description="Helical" evidence="1">
    <location>
        <begin position="42"/>
        <end position="67"/>
    </location>
</feature>
<proteinExistence type="predicted"/>
<dbReference type="EMBL" id="MH450123">
    <property type="protein sequence ID" value="AXH44401.1"/>
    <property type="molecule type" value="Genomic_DNA"/>
</dbReference>
<evidence type="ECO:0000313" key="3">
    <source>
        <dbReference type="Proteomes" id="UP000257231"/>
    </source>
</evidence>
<evidence type="ECO:0000256" key="1">
    <source>
        <dbReference type="SAM" id="Phobius"/>
    </source>
</evidence>
<organism evidence="2 3">
    <name type="scientific">Arthrobacter phage MargaretKali</name>
    <dbReference type="NCBI Taxonomy" id="2250414"/>
    <lineage>
        <taxon>Viruses</taxon>
        <taxon>Duplodnaviria</taxon>
        <taxon>Heunggongvirae</taxon>
        <taxon>Uroviricota</taxon>
        <taxon>Caudoviricetes</taxon>
        <taxon>Kumottavirus</taxon>
        <taxon>Kumottavirus margaretkali</taxon>
    </lineage>
</organism>
<reference evidence="3" key="1">
    <citation type="submission" date="2018-06" db="EMBL/GenBank/DDBJ databases">
        <authorList>
            <person name="Zhirakovskaya E."/>
        </authorList>
    </citation>
    <scope>NUCLEOTIDE SEQUENCE [LARGE SCALE GENOMIC DNA]</scope>
</reference>
<sequence length="152" mass="16758">MRVREALRGLTRTDWAFVHFKAALGLLWLIPLTKSPAVQGHAPLWFILAWMALFILGFIVSLVGLVMSAQTFQTRRCGFVVEMTGLVLLMSGPAIYGLFQIGLALTTSTDRSTAIALAYIICAALLTRMVMIKAAAKSRTVIYRYTESADDD</sequence>
<name>A0A345KMZ9_9CAUD</name>
<keyword evidence="1" id="KW-0472">Membrane</keyword>
<accession>A0A345KMZ9</accession>
<feature type="transmembrane region" description="Helical" evidence="1">
    <location>
        <begin position="79"/>
        <end position="99"/>
    </location>
</feature>
<dbReference type="RefSeq" id="YP_010649503.1">
    <property type="nucleotide sequence ID" value="NC_070769.1"/>
</dbReference>
<dbReference type="Proteomes" id="UP000257231">
    <property type="component" value="Segment"/>
</dbReference>
<protein>
    <submittedName>
        <fullName evidence="2">Uncharacterized protein</fullName>
    </submittedName>
</protein>
<keyword evidence="1" id="KW-0812">Transmembrane</keyword>
<feature type="transmembrane region" description="Helical" evidence="1">
    <location>
        <begin position="12"/>
        <end position="30"/>
    </location>
</feature>
<keyword evidence="3" id="KW-1185">Reference proteome</keyword>
<dbReference type="GeneID" id="77925051"/>
<keyword evidence="1" id="KW-1133">Transmembrane helix</keyword>
<evidence type="ECO:0000313" key="2">
    <source>
        <dbReference type="EMBL" id="AXH44401.1"/>
    </source>
</evidence>